<reference evidence="2 3" key="1">
    <citation type="submission" date="2013-07" db="EMBL/GenBank/DDBJ databases">
        <title>The Genome Sequence of Kwoniella mangroviensis CBS10435.</title>
        <authorList>
            <consortium name="The Broad Institute Genome Sequencing Platform"/>
            <person name="Cuomo C."/>
            <person name="Litvintseva A."/>
            <person name="Chen Y."/>
            <person name="Heitman J."/>
            <person name="Sun S."/>
            <person name="Springer D."/>
            <person name="Dromer F."/>
            <person name="Young S.K."/>
            <person name="Zeng Q."/>
            <person name="Gargeya S."/>
            <person name="Fitzgerald M."/>
            <person name="Abouelleil A."/>
            <person name="Alvarado L."/>
            <person name="Berlin A.M."/>
            <person name="Chapman S.B."/>
            <person name="Dewar J."/>
            <person name="Goldberg J."/>
            <person name="Griggs A."/>
            <person name="Gujja S."/>
            <person name="Hansen M."/>
            <person name="Howarth C."/>
            <person name="Imamovic A."/>
            <person name="Larimer J."/>
            <person name="McCowan C."/>
            <person name="Murphy C."/>
            <person name="Pearson M."/>
            <person name="Priest M."/>
            <person name="Roberts A."/>
            <person name="Saif S."/>
            <person name="Shea T."/>
            <person name="Sykes S."/>
            <person name="Wortman J."/>
            <person name="Nusbaum C."/>
            <person name="Birren B."/>
        </authorList>
    </citation>
    <scope>NUCLEOTIDE SEQUENCE [LARGE SCALE GENOMIC DNA]</scope>
    <source>
        <strain evidence="2 3">CBS 10435</strain>
    </source>
</reference>
<evidence type="ECO:0000256" key="1">
    <source>
        <dbReference type="SAM" id="SignalP"/>
    </source>
</evidence>
<name>A0A1B9IV75_9TREE</name>
<organism evidence="2 3">
    <name type="scientific">Kwoniella mangroviensis CBS 10435</name>
    <dbReference type="NCBI Taxonomy" id="1331196"/>
    <lineage>
        <taxon>Eukaryota</taxon>
        <taxon>Fungi</taxon>
        <taxon>Dikarya</taxon>
        <taxon>Basidiomycota</taxon>
        <taxon>Agaricomycotina</taxon>
        <taxon>Tremellomycetes</taxon>
        <taxon>Tremellales</taxon>
        <taxon>Cryptococcaceae</taxon>
        <taxon>Kwoniella</taxon>
    </lineage>
</organism>
<evidence type="ECO:0000313" key="2">
    <source>
        <dbReference type="EMBL" id="OCF59324.1"/>
    </source>
</evidence>
<gene>
    <name evidence="2" type="ORF">L486_03827</name>
</gene>
<sequence>MFTNSFQTIFLSAPLALSITSTSASPILEGRDDVDTSIQSQVWLPAYTRIVNRPGLPGLPEGGWGPCYIHEAFTRSQLENTLQDDGSNTTTKTDSDGWNRRKMFWYIYKNTGTLQSKPLIQGGQPINPLGDEDILYNMTCYDSVHKSAVNGTFFDQQLDLSASTIVRPHGYTSWENLKGKAAFYCPEGECIHEDCKGLPVPTWNQSTYDKQNGTNNAIELLSSRIS</sequence>
<keyword evidence="3" id="KW-1185">Reference proteome</keyword>
<dbReference type="Proteomes" id="UP000092583">
    <property type="component" value="Unassembled WGS sequence"/>
</dbReference>
<proteinExistence type="predicted"/>
<evidence type="ECO:0008006" key="4">
    <source>
        <dbReference type="Google" id="ProtNLM"/>
    </source>
</evidence>
<keyword evidence="1" id="KW-0732">Signal</keyword>
<evidence type="ECO:0000313" key="3">
    <source>
        <dbReference type="Proteomes" id="UP000092583"/>
    </source>
</evidence>
<accession>A0A1B9IV75</accession>
<feature type="signal peptide" evidence="1">
    <location>
        <begin position="1"/>
        <end position="24"/>
    </location>
</feature>
<dbReference type="AlphaFoldDB" id="A0A1B9IV75"/>
<feature type="chain" id="PRO_5008629004" description="Secreted protein" evidence="1">
    <location>
        <begin position="25"/>
        <end position="226"/>
    </location>
</feature>
<dbReference type="EMBL" id="KI669461">
    <property type="protein sequence ID" value="OCF59324.1"/>
    <property type="molecule type" value="Genomic_DNA"/>
</dbReference>
<protein>
    <recommendedName>
        <fullName evidence="4">Secreted protein</fullName>
    </recommendedName>
</protein>
<reference evidence="3" key="2">
    <citation type="submission" date="2013-12" db="EMBL/GenBank/DDBJ databases">
        <title>Evolution of pathogenesis and genome organization in the Tremellales.</title>
        <authorList>
            <person name="Cuomo C."/>
            <person name="Litvintseva A."/>
            <person name="Heitman J."/>
            <person name="Chen Y."/>
            <person name="Sun S."/>
            <person name="Springer D."/>
            <person name="Dromer F."/>
            <person name="Young S."/>
            <person name="Zeng Q."/>
            <person name="Chapman S."/>
            <person name="Gujja S."/>
            <person name="Saif S."/>
            <person name="Birren B."/>
        </authorList>
    </citation>
    <scope>NUCLEOTIDE SEQUENCE [LARGE SCALE GENOMIC DNA]</scope>
    <source>
        <strain evidence="3">CBS 10435</strain>
    </source>
</reference>
<dbReference type="OrthoDB" id="2565871at2759"/>